<feature type="compositionally biased region" description="Basic and acidic residues" evidence="1">
    <location>
        <begin position="18"/>
        <end position="38"/>
    </location>
</feature>
<sequence length="191" mass="20721">MSTEGQAIMDLDDCATSETKEGKKVIPPEGNNKDKYNDIDDDEVMNDMMDVHFPVMDGDNDDDSHDDEVQVKPLVSLHNGSNDKGGEIISNGVCAWDDGAVLRCFSMAVRSHDIDIADGGILEEFEAKTFTETASQVSNTALVAGGEAGSTGIGKKDVASVKKDDETEKVKNWMPREVPLPLWSIDPLYAP</sequence>
<dbReference type="AlphaFoldDB" id="A0A7S2MZG5"/>
<dbReference type="EMBL" id="HBGV01016486">
    <property type="protein sequence ID" value="CAD9510924.1"/>
    <property type="molecule type" value="Transcribed_RNA"/>
</dbReference>
<protein>
    <submittedName>
        <fullName evidence="2">Uncharacterized protein</fullName>
    </submittedName>
</protein>
<evidence type="ECO:0000313" key="2">
    <source>
        <dbReference type="EMBL" id="CAD9510924.1"/>
    </source>
</evidence>
<proteinExistence type="predicted"/>
<feature type="region of interest" description="Disordered" evidence="1">
    <location>
        <begin position="1"/>
        <end position="40"/>
    </location>
</feature>
<gene>
    <name evidence="2" type="ORF">HTAM1171_LOCUS10118</name>
</gene>
<reference evidence="2" key="1">
    <citation type="submission" date="2021-01" db="EMBL/GenBank/DDBJ databases">
        <authorList>
            <person name="Corre E."/>
            <person name="Pelletier E."/>
            <person name="Niang G."/>
            <person name="Scheremetjew M."/>
            <person name="Finn R."/>
            <person name="Kale V."/>
            <person name="Holt S."/>
            <person name="Cochrane G."/>
            <person name="Meng A."/>
            <person name="Brown T."/>
            <person name="Cohen L."/>
        </authorList>
    </citation>
    <scope>NUCLEOTIDE SEQUENCE</scope>
    <source>
        <strain evidence="2">CCMP826</strain>
    </source>
</reference>
<name>A0A7S2MZG5_9STRA</name>
<organism evidence="2">
    <name type="scientific">Helicotheca tamesis</name>
    <dbReference type="NCBI Taxonomy" id="374047"/>
    <lineage>
        <taxon>Eukaryota</taxon>
        <taxon>Sar</taxon>
        <taxon>Stramenopiles</taxon>
        <taxon>Ochrophyta</taxon>
        <taxon>Bacillariophyta</taxon>
        <taxon>Mediophyceae</taxon>
        <taxon>Lithodesmiophycidae</taxon>
        <taxon>Lithodesmiales</taxon>
        <taxon>Lithodesmiaceae</taxon>
        <taxon>Helicotheca</taxon>
    </lineage>
</organism>
<evidence type="ECO:0000256" key="1">
    <source>
        <dbReference type="SAM" id="MobiDB-lite"/>
    </source>
</evidence>
<accession>A0A7S2MZG5</accession>